<keyword evidence="1" id="KW-1133">Transmembrane helix</keyword>
<dbReference type="Pfam" id="PF09835">
    <property type="entry name" value="DUF2062"/>
    <property type="match status" value="1"/>
</dbReference>
<dbReference type="OrthoDB" id="2081976at2"/>
<evidence type="ECO:0000256" key="1">
    <source>
        <dbReference type="SAM" id="Phobius"/>
    </source>
</evidence>
<dbReference type="InterPro" id="IPR018639">
    <property type="entry name" value="DUF2062"/>
</dbReference>
<evidence type="ECO:0000259" key="2">
    <source>
        <dbReference type="Pfam" id="PF09835"/>
    </source>
</evidence>
<dbReference type="RefSeq" id="WP_011879544.1">
    <property type="nucleotide sequence ID" value="NC_009253.1"/>
</dbReference>
<dbReference type="Proteomes" id="UP000001556">
    <property type="component" value="Chromosome"/>
</dbReference>
<organism evidence="3 4">
    <name type="scientific">Desulforamulus reducens (strain ATCC BAA-1160 / DSM 100696 / MI-1)</name>
    <name type="common">Desulfotomaculum reducens</name>
    <dbReference type="NCBI Taxonomy" id="349161"/>
    <lineage>
        <taxon>Bacteria</taxon>
        <taxon>Bacillati</taxon>
        <taxon>Bacillota</taxon>
        <taxon>Clostridia</taxon>
        <taxon>Eubacteriales</taxon>
        <taxon>Peptococcaceae</taxon>
        <taxon>Desulforamulus</taxon>
    </lineage>
</organism>
<name>A4J9K6_DESRM</name>
<feature type="transmembrane region" description="Helical" evidence="1">
    <location>
        <begin position="111"/>
        <end position="134"/>
    </location>
</feature>
<keyword evidence="1" id="KW-0812">Transmembrane</keyword>
<evidence type="ECO:0000313" key="3">
    <source>
        <dbReference type="EMBL" id="ABO51759.1"/>
    </source>
</evidence>
<feature type="domain" description="DUF2062" evidence="2">
    <location>
        <begin position="8"/>
        <end position="141"/>
    </location>
</feature>
<gene>
    <name evidence="3" type="ordered locus">Dred_3259</name>
</gene>
<dbReference type="KEGG" id="drm:Dred_3259"/>
<dbReference type="EMBL" id="CP000612">
    <property type="protein sequence ID" value="ABO51759.1"/>
    <property type="molecule type" value="Genomic_DNA"/>
</dbReference>
<reference evidence="3 4" key="1">
    <citation type="submission" date="2007-03" db="EMBL/GenBank/DDBJ databases">
        <title>Complete sequence of Desulfotomaculum reducens MI-1.</title>
        <authorList>
            <consortium name="US DOE Joint Genome Institute"/>
            <person name="Copeland A."/>
            <person name="Lucas S."/>
            <person name="Lapidus A."/>
            <person name="Barry K."/>
            <person name="Detter J.C."/>
            <person name="Glavina del Rio T."/>
            <person name="Hammon N."/>
            <person name="Israni S."/>
            <person name="Dalin E."/>
            <person name="Tice H."/>
            <person name="Pitluck S."/>
            <person name="Sims D."/>
            <person name="Brettin T."/>
            <person name="Bruce D."/>
            <person name="Han C."/>
            <person name="Tapia R."/>
            <person name="Schmutz J."/>
            <person name="Larimer F."/>
            <person name="Land M."/>
            <person name="Hauser L."/>
            <person name="Kyrpides N."/>
            <person name="Kim E."/>
            <person name="Tebo B.M."/>
            <person name="Richardson P."/>
        </authorList>
    </citation>
    <scope>NUCLEOTIDE SEQUENCE [LARGE SCALE GENOMIC DNA]</scope>
    <source>
        <strain evidence="3 4">MI-1</strain>
    </source>
</reference>
<evidence type="ECO:0000313" key="4">
    <source>
        <dbReference type="Proteomes" id="UP000001556"/>
    </source>
</evidence>
<keyword evidence="4" id="KW-1185">Reference proteome</keyword>
<protein>
    <recommendedName>
        <fullName evidence="2">DUF2062 domain-containing protein</fullName>
    </recommendedName>
</protein>
<dbReference type="eggNOG" id="COG3216">
    <property type="taxonomic scope" value="Bacteria"/>
</dbReference>
<accession>A4J9K6</accession>
<dbReference type="HOGENOM" id="CLU_1793392_0_0_9"/>
<proteinExistence type="predicted"/>
<sequence length="144" mass="16390">MSKIINQIKEAYKKILSTKGSPKEIALGVAIPIGIEFLPIPLINIPVALAISKIFRANVIITGVVSIAIKPFFPLFVSFNFFVAKLLFSHFKLPKRMMKIFGIFEGYGYKYLTASLFDCIIMAVISYFIIYNLLKKYRKNQTKE</sequence>
<keyword evidence="1" id="KW-0472">Membrane</keyword>
<feature type="transmembrane region" description="Helical" evidence="1">
    <location>
        <begin position="25"/>
        <end position="51"/>
    </location>
</feature>
<dbReference type="AlphaFoldDB" id="A4J9K6"/>